<dbReference type="EMBL" id="JAPEUY010000001">
    <property type="protein sequence ID" value="KAJ4378022.1"/>
    <property type="molecule type" value="Genomic_DNA"/>
</dbReference>
<keyword evidence="3" id="KW-1185">Reference proteome</keyword>
<evidence type="ECO:0000313" key="2">
    <source>
        <dbReference type="EMBL" id="KAJ4378022.1"/>
    </source>
</evidence>
<name>A0A9W9CSE6_9PLEO</name>
<feature type="region of interest" description="Disordered" evidence="1">
    <location>
        <begin position="36"/>
        <end position="115"/>
    </location>
</feature>
<evidence type="ECO:0000256" key="1">
    <source>
        <dbReference type="SAM" id="MobiDB-lite"/>
    </source>
</evidence>
<organism evidence="2 3">
    <name type="scientific">Neocucurbitaria cava</name>
    <dbReference type="NCBI Taxonomy" id="798079"/>
    <lineage>
        <taxon>Eukaryota</taxon>
        <taxon>Fungi</taxon>
        <taxon>Dikarya</taxon>
        <taxon>Ascomycota</taxon>
        <taxon>Pezizomycotina</taxon>
        <taxon>Dothideomycetes</taxon>
        <taxon>Pleosporomycetidae</taxon>
        <taxon>Pleosporales</taxon>
        <taxon>Pleosporineae</taxon>
        <taxon>Cucurbitariaceae</taxon>
        <taxon>Neocucurbitaria</taxon>
    </lineage>
</organism>
<keyword evidence="2" id="KW-0012">Acyltransferase</keyword>
<dbReference type="AlphaFoldDB" id="A0A9W9CSE6"/>
<comment type="caution">
    <text evidence="2">The sequence shown here is derived from an EMBL/GenBank/DDBJ whole genome shotgun (WGS) entry which is preliminary data.</text>
</comment>
<proteinExistence type="predicted"/>
<protein>
    <submittedName>
        <fullName evidence="2">Palmitoyltransferase swf1</fullName>
        <ecNumber evidence="2">2.3.1.225</ecNumber>
    </submittedName>
</protein>
<feature type="compositionally biased region" description="Basic and acidic residues" evidence="1">
    <location>
        <begin position="82"/>
        <end position="91"/>
    </location>
</feature>
<evidence type="ECO:0000313" key="3">
    <source>
        <dbReference type="Proteomes" id="UP001140560"/>
    </source>
</evidence>
<dbReference type="EC" id="2.3.1.225" evidence="2"/>
<gene>
    <name evidence="2" type="primary">SWF1_1</name>
    <name evidence="2" type="ORF">N0V83_000852</name>
</gene>
<reference evidence="2" key="1">
    <citation type="submission" date="2022-10" db="EMBL/GenBank/DDBJ databases">
        <title>Tapping the CABI collections for fungal endophytes: first genome assemblies for Collariella, Neodidymelliopsis, Ascochyta clinopodiicola, Didymella pomorum, Didymosphaeria variabile, Neocosmospora piperis and Neocucurbitaria cava.</title>
        <authorList>
            <person name="Hill R."/>
        </authorList>
    </citation>
    <scope>NUCLEOTIDE SEQUENCE</scope>
    <source>
        <strain evidence="2">IMI 356814</strain>
    </source>
</reference>
<feature type="compositionally biased region" description="Low complexity" evidence="1">
    <location>
        <begin position="67"/>
        <end position="79"/>
    </location>
</feature>
<dbReference type="GO" id="GO:0019706">
    <property type="term" value="F:protein-cysteine S-palmitoyltransferase activity"/>
    <property type="evidence" value="ECO:0007669"/>
    <property type="project" value="UniProtKB-EC"/>
</dbReference>
<dbReference type="Proteomes" id="UP001140560">
    <property type="component" value="Unassembled WGS sequence"/>
</dbReference>
<keyword evidence="2" id="KW-0808">Transferase</keyword>
<accession>A0A9W9CSE6</accession>
<dbReference type="OrthoDB" id="3797485at2759"/>
<sequence>MHRYWLLSRTCADKKTDHIGGGLNLNVLGALSGALSSKSKKTTHQNPDGSSDTTEDRHDKAAANGIASGQGNAYAAGGAQEHSLKSKEKGVGQEATQAKQLKGKKEEVNHLGIEN</sequence>